<dbReference type="InterPro" id="IPR013783">
    <property type="entry name" value="Ig-like_fold"/>
</dbReference>
<dbReference type="Pfam" id="PF00635">
    <property type="entry name" value="Motile_Sperm"/>
    <property type="match status" value="1"/>
</dbReference>
<dbReference type="AlphaFoldDB" id="A0AAD5MNI7"/>
<keyword evidence="4" id="KW-1185">Reference proteome</keyword>
<evidence type="ECO:0000259" key="2">
    <source>
        <dbReference type="PROSITE" id="PS50202"/>
    </source>
</evidence>
<dbReference type="EMBL" id="JAHQIW010001488">
    <property type="protein sequence ID" value="KAJ1352626.1"/>
    <property type="molecule type" value="Genomic_DNA"/>
</dbReference>
<comment type="function">
    <text evidence="1">Central component in molecular interactions underlying sperm crawling. Forms an extensive filament system that extends from sperm villipoda, along the leading edge of the pseudopod.</text>
</comment>
<dbReference type="PANTHER" id="PTHR21513:SF19">
    <property type="entry name" value="MAJOR SPERM PROTEIN"/>
    <property type="match status" value="1"/>
</dbReference>
<dbReference type="PANTHER" id="PTHR21513">
    <property type="entry name" value="MAJOR SPERM PROTEIN"/>
    <property type="match status" value="1"/>
</dbReference>
<keyword evidence="1" id="KW-0206">Cytoskeleton</keyword>
<feature type="domain" description="MSP" evidence="2">
    <location>
        <begin position="38"/>
        <end position="152"/>
    </location>
</feature>
<reference evidence="3" key="1">
    <citation type="submission" date="2021-06" db="EMBL/GenBank/DDBJ databases">
        <title>Parelaphostrongylus tenuis whole genome reference sequence.</title>
        <authorList>
            <person name="Garwood T.J."/>
            <person name="Larsen P.A."/>
            <person name="Fountain-Jones N.M."/>
            <person name="Garbe J.R."/>
            <person name="Macchietto M.G."/>
            <person name="Kania S.A."/>
            <person name="Gerhold R.W."/>
            <person name="Richards J.E."/>
            <person name="Wolf T.M."/>
        </authorList>
    </citation>
    <scope>NUCLEOTIDE SEQUENCE</scope>
    <source>
        <strain evidence="3">MNPRO001-30</strain>
        <tissue evidence="3">Meninges</tissue>
    </source>
</reference>
<name>A0AAD5MNI7_PARTN</name>
<gene>
    <name evidence="3" type="ORF">KIN20_009021</name>
</gene>
<dbReference type="SUPFAM" id="SSF49354">
    <property type="entry name" value="PapD-like"/>
    <property type="match status" value="1"/>
</dbReference>
<proteinExistence type="predicted"/>
<evidence type="ECO:0000313" key="3">
    <source>
        <dbReference type="EMBL" id="KAJ1352626.1"/>
    </source>
</evidence>
<organism evidence="3 4">
    <name type="scientific">Parelaphostrongylus tenuis</name>
    <name type="common">Meningeal worm</name>
    <dbReference type="NCBI Taxonomy" id="148309"/>
    <lineage>
        <taxon>Eukaryota</taxon>
        <taxon>Metazoa</taxon>
        <taxon>Ecdysozoa</taxon>
        <taxon>Nematoda</taxon>
        <taxon>Chromadorea</taxon>
        <taxon>Rhabditida</taxon>
        <taxon>Rhabditina</taxon>
        <taxon>Rhabditomorpha</taxon>
        <taxon>Strongyloidea</taxon>
        <taxon>Metastrongylidae</taxon>
        <taxon>Parelaphostrongylus</taxon>
    </lineage>
</organism>
<evidence type="ECO:0000313" key="4">
    <source>
        <dbReference type="Proteomes" id="UP001196413"/>
    </source>
</evidence>
<dbReference type="InterPro" id="IPR008962">
    <property type="entry name" value="PapD-like_sf"/>
</dbReference>
<comment type="caution">
    <text evidence="3">The sequence shown here is derived from an EMBL/GenBank/DDBJ whole genome shotgun (WGS) entry which is preliminary data.</text>
</comment>
<protein>
    <recommendedName>
        <fullName evidence="1">Major sperm protein</fullName>
    </recommendedName>
</protein>
<evidence type="ECO:0000256" key="1">
    <source>
        <dbReference type="RuleBase" id="RU003425"/>
    </source>
</evidence>
<sequence length="169" mass="19401">MSKETKKEETSLVLSLVSGNRAPNSDYLVNKPNEPEFKMIVTPLKVIFQCTADKKPVWSDVRITNTTKDKQSYKVKCTSTDIFRVHPIIGFVKPGETGIVRLWFQNKEIPKDHRHYFALHHIKCSEGKTIKEIWTKNVKPDGDEPTEMSRMQQVPVSAKQMVDMVALNK</sequence>
<dbReference type="InterPro" id="IPR000535">
    <property type="entry name" value="MSP_dom"/>
</dbReference>
<accession>A0AAD5MNI7</accession>
<dbReference type="PROSITE" id="PS50202">
    <property type="entry name" value="MSP"/>
    <property type="match status" value="1"/>
</dbReference>
<dbReference type="Proteomes" id="UP001196413">
    <property type="component" value="Unassembled WGS sequence"/>
</dbReference>
<keyword evidence="1" id="KW-0963">Cytoplasm</keyword>
<dbReference type="Gene3D" id="2.60.40.10">
    <property type="entry name" value="Immunoglobulins"/>
    <property type="match status" value="1"/>
</dbReference>